<feature type="transmembrane region" description="Helical" evidence="1">
    <location>
        <begin position="146"/>
        <end position="166"/>
    </location>
</feature>
<dbReference type="Proteomes" id="UP000249218">
    <property type="component" value="Unassembled WGS sequence"/>
</dbReference>
<protein>
    <recommendedName>
        <fullName evidence="4">Gustatory receptor</fullName>
    </recommendedName>
</protein>
<evidence type="ECO:0000313" key="2">
    <source>
        <dbReference type="EMBL" id="PZC77043.1"/>
    </source>
</evidence>
<feature type="transmembrane region" description="Helical" evidence="1">
    <location>
        <begin position="93"/>
        <end position="115"/>
    </location>
</feature>
<keyword evidence="1" id="KW-0812">Transmembrane</keyword>
<dbReference type="AlphaFoldDB" id="A0A2W1BZ29"/>
<reference evidence="2 3" key="1">
    <citation type="journal article" date="2017" name="BMC Biol.">
        <title>Genomic innovations, transcriptional plasticity and gene loss underlying the evolution and divergence of two highly polyphagous and invasive Helicoverpa pest species.</title>
        <authorList>
            <person name="Pearce S.L."/>
            <person name="Clarke D.F."/>
            <person name="East P.D."/>
            <person name="Elfekih S."/>
            <person name="Gordon K.H."/>
            <person name="Jermiin L.S."/>
            <person name="McGaughran A."/>
            <person name="Oakeshott J.G."/>
            <person name="Papanikolaou A."/>
            <person name="Perera O.P."/>
            <person name="Rane R.V."/>
            <person name="Richards S."/>
            <person name="Tay W.T."/>
            <person name="Walsh T.K."/>
            <person name="Anderson A."/>
            <person name="Anderson C.J."/>
            <person name="Asgari S."/>
            <person name="Board P.G."/>
            <person name="Bretschneider A."/>
            <person name="Campbell P.M."/>
            <person name="Chertemps T."/>
            <person name="Christeller J.T."/>
            <person name="Coppin C.W."/>
            <person name="Downes S.J."/>
            <person name="Duan G."/>
            <person name="Farnsworth C.A."/>
            <person name="Good R.T."/>
            <person name="Han L.B."/>
            <person name="Han Y.C."/>
            <person name="Hatje K."/>
            <person name="Horne I."/>
            <person name="Huang Y.P."/>
            <person name="Hughes D.S."/>
            <person name="Jacquin-Joly E."/>
            <person name="James W."/>
            <person name="Jhangiani S."/>
            <person name="Kollmar M."/>
            <person name="Kuwar S.S."/>
            <person name="Li S."/>
            <person name="Liu N.Y."/>
            <person name="Maibeche M.T."/>
            <person name="Miller J.R."/>
            <person name="Montagne N."/>
            <person name="Perry T."/>
            <person name="Qu J."/>
            <person name="Song S.V."/>
            <person name="Sutton G.G."/>
            <person name="Vogel H."/>
            <person name="Walenz B.P."/>
            <person name="Xu W."/>
            <person name="Zhang H.J."/>
            <person name="Zou Z."/>
            <person name="Batterham P."/>
            <person name="Edwards O.R."/>
            <person name="Feyereisen R."/>
            <person name="Gibbs R.A."/>
            <person name="Heckel D.G."/>
            <person name="McGrath A."/>
            <person name="Robin C."/>
            <person name="Scherer S.E."/>
            <person name="Worley K.C."/>
            <person name="Wu Y.D."/>
        </authorList>
    </citation>
    <scope>NUCLEOTIDE SEQUENCE [LARGE SCALE GENOMIC DNA]</scope>
    <source>
        <strain evidence="2">Harm_GR_Male_#8</strain>
        <tissue evidence="2">Whole organism</tissue>
    </source>
</reference>
<feature type="transmembrane region" description="Helical" evidence="1">
    <location>
        <begin position="48"/>
        <end position="73"/>
    </location>
</feature>
<proteinExistence type="predicted"/>
<name>A0A2W1BZ29_HELAM</name>
<dbReference type="OrthoDB" id="7490805at2759"/>
<sequence length="259" mass="30576">MRSFKNIVNIYPKIINNKVDNDVQEMLYPLDFMQCLIFISKYHIRNNLIAPIGVITTFISMIATMAFVVVHIYQTLFATSETNSIASITTENITRYFSCVFYCSVFTINFIMCVIQTNKSIKFVLTYQKVHRFLKNSGSYSYNNNYIIWNWVFVITAVIWHTSTIVYCVVSIGYNFFVATCYMYPIMLFDINMVYAMRIIKLLENEINIWNDVIKSRLHTQDENYCRDLLNIYVEILECYEIFKDCFQQSVSISTNRLD</sequence>
<keyword evidence="1" id="KW-0472">Membrane</keyword>
<keyword evidence="3" id="KW-1185">Reference proteome</keyword>
<evidence type="ECO:0008006" key="4">
    <source>
        <dbReference type="Google" id="ProtNLM"/>
    </source>
</evidence>
<evidence type="ECO:0000313" key="3">
    <source>
        <dbReference type="Proteomes" id="UP000249218"/>
    </source>
</evidence>
<gene>
    <name evidence="2" type="primary">HaOG200692</name>
    <name evidence="2" type="ORF">B5X24_HaOG200692</name>
</gene>
<accession>A0A2W1BZ29</accession>
<feature type="transmembrane region" description="Helical" evidence="1">
    <location>
        <begin position="172"/>
        <end position="195"/>
    </location>
</feature>
<organism evidence="2 3">
    <name type="scientific">Helicoverpa armigera</name>
    <name type="common">Cotton bollworm</name>
    <name type="synonym">Heliothis armigera</name>
    <dbReference type="NCBI Taxonomy" id="29058"/>
    <lineage>
        <taxon>Eukaryota</taxon>
        <taxon>Metazoa</taxon>
        <taxon>Ecdysozoa</taxon>
        <taxon>Arthropoda</taxon>
        <taxon>Hexapoda</taxon>
        <taxon>Insecta</taxon>
        <taxon>Pterygota</taxon>
        <taxon>Neoptera</taxon>
        <taxon>Endopterygota</taxon>
        <taxon>Lepidoptera</taxon>
        <taxon>Glossata</taxon>
        <taxon>Ditrysia</taxon>
        <taxon>Noctuoidea</taxon>
        <taxon>Noctuidae</taxon>
        <taxon>Heliothinae</taxon>
        <taxon>Helicoverpa</taxon>
    </lineage>
</organism>
<dbReference type="EMBL" id="KZ149937">
    <property type="protein sequence ID" value="PZC77043.1"/>
    <property type="molecule type" value="Genomic_DNA"/>
</dbReference>
<evidence type="ECO:0000256" key="1">
    <source>
        <dbReference type="SAM" id="Phobius"/>
    </source>
</evidence>
<keyword evidence="1" id="KW-1133">Transmembrane helix</keyword>